<gene>
    <name evidence="2" type="ORF">CRX69_20665</name>
</gene>
<proteinExistence type="predicted"/>
<keyword evidence="3" id="KW-1185">Reference proteome</keyword>
<dbReference type="Proteomes" id="UP000241936">
    <property type="component" value="Chromosome"/>
</dbReference>
<evidence type="ECO:0000313" key="3">
    <source>
        <dbReference type="Proteomes" id="UP000241936"/>
    </source>
</evidence>
<evidence type="ECO:0000313" key="2">
    <source>
        <dbReference type="EMBL" id="AVU77469.1"/>
    </source>
</evidence>
<organism evidence="2 3">
    <name type="scientific">Pseudomonas rhizophila</name>
    <dbReference type="NCBI Taxonomy" id="2045200"/>
    <lineage>
        <taxon>Bacteria</taxon>
        <taxon>Pseudomonadati</taxon>
        <taxon>Pseudomonadota</taxon>
        <taxon>Gammaproteobacteria</taxon>
        <taxon>Pseudomonadales</taxon>
        <taxon>Pseudomonadaceae</taxon>
        <taxon>Pseudomonas</taxon>
    </lineage>
</organism>
<sequence>MINAGEQFQWEPNLWGASFAPTGMCMQLIKIKPPRGDKRRLLHMPERDRWGPDGQQTSGGV</sequence>
<feature type="region of interest" description="Disordered" evidence="1">
    <location>
        <begin position="35"/>
        <end position="61"/>
    </location>
</feature>
<evidence type="ECO:0000256" key="1">
    <source>
        <dbReference type="SAM" id="MobiDB-lite"/>
    </source>
</evidence>
<accession>A0ABN5JXA3</accession>
<protein>
    <submittedName>
        <fullName evidence="2">Uncharacterized protein</fullName>
    </submittedName>
</protein>
<dbReference type="EMBL" id="CP024081">
    <property type="protein sequence ID" value="AVU77469.1"/>
    <property type="molecule type" value="Genomic_DNA"/>
</dbReference>
<name>A0ABN5JXA3_9PSED</name>
<reference evidence="2 3" key="1">
    <citation type="journal article" date="2018" name="Front. Microbiol.">
        <title>Pseudomonas rhizophila S211, a New Plant Growth-Promoting Rhizobacterium with Potential in Pesticide-Bioremediation.</title>
        <authorList>
            <person name="Hassen W."/>
            <person name="Neifar M."/>
            <person name="Cherif H."/>
            <person name="Najjari A."/>
            <person name="Chouchane H."/>
            <person name="Driouich R.C."/>
            <person name="Salah A."/>
            <person name="Naili F."/>
            <person name="Mosbah A."/>
            <person name="Souissi Y."/>
            <person name="Raddadi N."/>
            <person name="Ouzari H.I."/>
            <person name="Fava F."/>
            <person name="Cherif A."/>
        </authorList>
    </citation>
    <scope>NUCLEOTIDE SEQUENCE [LARGE SCALE GENOMIC DNA]</scope>
    <source>
        <strain evidence="2 3">S211</strain>
    </source>
</reference>